<dbReference type="Pfam" id="PF14031">
    <property type="entry name" value="D-ser_dehydrat"/>
    <property type="match status" value="1"/>
</dbReference>
<dbReference type="InterPro" id="IPR026956">
    <property type="entry name" value="D-ser_dehydrat-like_dom"/>
</dbReference>
<dbReference type="PANTHER" id="PTHR28004">
    <property type="entry name" value="ZGC:162816-RELATED"/>
    <property type="match status" value="1"/>
</dbReference>
<keyword evidence="2" id="KW-0456">Lyase</keyword>
<dbReference type="Proteomes" id="UP001320122">
    <property type="component" value="Unassembled WGS sequence"/>
</dbReference>
<keyword evidence="6" id="KW-1185">Reference proteome</keyword>
<dbReference type="PANTHER" id="PTHR28004:SF8">
    <property type="entry name" value="D-SERINE DEAMINASE"/>
    <property type="match status" value="1"/>
</dbReference>
<accession>A0ABS9ABW5</accession>
<organism evidence="5 6">
    <name type="scientific">Billgrantia zhangzhouensis</name>
    <dbReference type="NCBI Taxonomy" id="2733481"/>
    <lineage>
        <taxon>Bacteria</taxon>
        <taxon>Pseudomonadati</taxon>
        <taxon>Pseudomonadota</taxon>
        <taxon>Gammaproteobacteria</taxon>
        <taxon>Oceanospirillales</taxon>
        <taxon>Halomonadaceae</taxon>
        <taxon>Billgrantia</taxon>
    </lineage>
</organism>
<evidence type="ECO:0000256" key="3">
    <source>
        <dbReference type="SAM" id="MobiDB-lite"/>
    </source>
</evidence>
<evidence type="ECO:0000259" key="4">
    <source>
        <dbReference type="SMART" id="SM01119"/>
    </source>
</evidence>
<evidence type="ECO:0000256" key="2">
    <source>
        <dbReference type="ARBA" id="ARBA00023239"/>
    </source>
</evidence>
<dbReference type="InterPro" id="IPR029066">
    <property type="entry name" value="PLP-binding_barrel"/>
</dbReference>
<evidence type="ECO:0000313" key="5">
    <source>
        <dbReference type="EMBL" id="MCE8019374.1"/>
    </source>
</evidence>
<comment type="caution">
    <text evidence="5">The sequence shown here is derived from an EMBL/GenBank/DDBJ whole genome shotgun (WGS) entry which is preliminary data.</text>
</comment>
<dbReference type="CDD" id="cd06818">
    <property type="entry name" value="PLPDE_III_cryptic_DSD"/>
    <property type="match status" value="1"/>
</dbReference>
<sequence length="417" mass="44895">MRETENSVVAKEANRGNAERGGVDKGTVELRPDLLSGVSLPAAVIHEAPLAHNLAWMQRFAEAHGARLAPHGKTTMTPALFRRQLEAGAWGITLATAPQCRAAFAHGARRLLMANQLVGQANMAIVAGLLEAGADFYCVVDGVENVRQLGRFFEERGLRLVVLIELGVPGGRCGCRDQAGVEALAEAIAAEPALVLAGLEGYEGVVHGDDPAAAVSAYAQRLVEAALALESAGHFEVDEPIVTASGSAWYDLIAEAFQDASLQNRFVPVLRPGCYVVHDHGLYREAQRDVLVRRPDLQHGLEPALEVFAQVQSLPEPGLAIIALGKRDIGFDQLPVPLRRYREGGAANATLSVAGWQVTKLMDQHTFVRLPEDADDVAIGDIIAFGASHPCLTFDKWRQLLLVDETLEVRDSLSTCF</sequence>
<evidence type="ECO:0000256" key="1">
    <source>
        <dbReference type="ARBA" id="ARBA00005323"/>
    </source>
</evidence>
<name>A0ABS9ABW5_9GAMM</name>
<gene>
    <name evidence="5" type="ORF">HOP51_04460</name>
</gene>
<feature type="region of interest" description="Disordered" evidence="3">
    <location>
        <begin position="1"/>
        <end position="25"/>
    </location>
</feature>
<reference evidence="5 6" key="1">
    <citation type="journal article" date="2021" name="Front. Microbiol.">
        <title>Aerobic Denitrification and Heterotrophic Sulfur Oxidation in the Genus Halomonas Revealed by Six Novel Species Characterizations and Genome-Based Analysis.</title>
        <authorList>
            <person name="Wang L."/>
            <person name="Shao Z."/>
        </authorList>
    </citation>
    <scope>NUCLEOTIDE SEQUENCE [LARGE SCALE GENOMIC DNA]</scope>
    <source>
        <strain evidence="5 6">MCCC 1A11036</strain>
    </source>
</reference>
<dbReference type="EMBL" id="JABFTT010000003">
    <property type="protein sequence ID" value="MCE8019374.1"/>
    <property type="molecule type" value="Genomic_DNA"/>
</dbReference>
<dbReference type="InterPro" id="IPR051466">
    <property type="entry name" value="D-amino_acid_metab_enzyme"/>
</dbReference>
<dbReference type="SMART" id="SM01119">
    <property type="entry name" value="D-ser_dehydrat"/>
    <property type="match status" value="1"/>
</dbReference>
<feature type="compositionally biased region" description="Basic and acidic residues" evidence="3">
    <location>
        <begin position="12"/>
        <end position="25"/>
    </location>
</feature>
<evidence type="ECO:0000313" key="6">
    <source>
        <dbReference type="Proteomes" id="UP001320122"/>
    </source>
</evidence>
<proteinExistence type="inferred from homology"/>
<protein>
    <submittedName>
        <fullName evidence="5">Amino acid deaminase</fullName>
    </submittedName>
</protein>
<dbReference type="Gene3D" id="3.20.20.10">
    <property type="entry name" value="Alanine racemase"/>
    <property type="match status" value="1"/>
</dbReference>
<dbReference type="Pfam" id="PF01168">
    <property type="entry name" value="Ala_racemase_N"/>
    <property type="match status" value="1"/>
</dbReference>
<dbReference type="SUPFAM" id="SSF51419">
    <property type="entry name" value="PLP-binding barrel"/>
    <property type="match status" value="1"/>
</dbReference>
<feature type="domain" description="D-serine dehydratase-like" evidence="4">
    <location>
        <begin position="304"/>
        <end position="404"/>
    </location>
</feature>
<dbReference type="Gene3D" id="2.40.37.20">
    <property type="entry name" value="D-serine dehydratase-like domain"/>
    <property type="match status" value="1"/>
</dbReference>
<dbReference type="InterPro" id="IPR042208">
    <property type="entry name" value="D-ser_dehydrat-like_sf"/>
</dbReference>
<comment type="similarity">
    <text evidence="1">Belongs to the DSD1 family.</text>
</comment>
<dbReference type="InterPro" id="IPR001608">
    <property type="entry name" value="Ala_racemase_N"/>
</dbReference>